<dbReference type="GO" id="GO:0016740">
    <property type="term" value="F:transferase activity"/>
    <property type="evidence" value="ECO:0007669"/>
    <property type="project" value="UniProtKB-KW"/>
</dbReference>
<dbReference type="RefSeq" id="WP_107845576.1">
    <property type="nucleotide sequence ID" value="NZ_QBKS01000001.1"/>
</dbReference>
<dbReference type="AlphaFoldDB" id="A0A2T6BN42"/>
<proteinExistence type="predicted"/>
<evidence type="ECO:0000313" key="1">
    <source>
        <dbReference type="EMBL" id="PTX57481.1"/>
    </source>
</evidence>
<accession>A0A2T6BN42</accession>
<dbReference type="Gene3D" id="3.40.50.300">
    <property type="entry name" value="P-loop containing nucleotide triphosphate hydrolases"/>
    <property type="match status" value="1"/>
</dbReference>
<reference evidence="1 2" key="1">
    <citation type="submission" date="2018-04" db="EMBL/GenBank/DDBJ databases">
        <title>Genomic Encyclopedia of Archaeal and Bacterial Type Strains, Phase II (KMG-II): from individual species to whole genera.</title>
        <authorList>
            <person name="Goeker M."/>
        </authorList>
    </citation>
    <scope>NUCLEOTIDE SEQUENCE [LARGE SCALE GENOMIC DNA]</scope>
    <source>
        <strain evidence="1 2">DSM 100977</strain>
    </source>
</reference>
<dbReference type="OrthoDB" id="7062404at2"/>
<gene>
    <name evidence="1" type="ORF">C8N43_2151</name>
</gene>
<name>A0A2T6BN42_9RHOB</name>
<sequence length="228" mass="25680">MANLSEHPPTCVLHIGKTGGSYMRSLLRHNETRWTRPLHLLGHGGTLRGSAKRFGDDRRLAFVVRDPVTRFVSAFYSRQRQGRPTYQVDWTPEEAAAFLWFEHAEDLALALRSDVPRARSAALYAMGAIQHLQRDLRFHLGGPEQLLAERDNIAVCVDLDRLDTHTDDIMERLGVPDYQFPLAPRRHASPAPLPALSPDAEAALRAHWEEEFELYSVALSIAEQLGLG</sequence>
<dbReference type="Proteomes" id="UP000243978">
    <property type="component" value="Unassembled WGS sequence"/>
</dbReference>
<comment type="caution">
    <text evidence="1">The sequence shown here is derived from an EMBL/GenBank/DDBJ whole genome shotgun (WGS) entry which is preliminary data.</text>
</comment>
<organism evidence="1 2">
    <name type="scientific">Litoreibacter ponti</name>
    <dbReference type="NCBI Taxonomy" id="1510457"/>
    <lineage>
        <taxon>Bacteria</taxon>
        <taxon>Pseudomonadati</taxon>
        <taxon>Pseudomonadota</taxon>
        <taxon>Alphaproteobacteria</taxon>
        <taxon>Rhodobacterales</taxon>
        <taxon>Roseobacteraceae</taxon>
        <taxon>Litoreibacter</taxon>
    </lineage>
</organism>
<evidence type="ECO:0000313" key="2">
    <source>
        <dbReference type="Proteomes" id="UP000243978"/>
    </source>
</evidence>
<dbReference type="SUPFAM" id="SSF52540">
    <property type="entry name" value="P-loop containing nucleoside triphosphate hydrolases"/>
    <property type="match status" value="1"/>
</dbReference>
<keyword evidence="2" id="KW-1185">Reference proteome</keyword>
<keyword evidence="1" id="KW-0808">Transferase</keyword>
<protein>
    <submittedName>
        <fullName evidence="1">Sulfotransferase family protein</fullName>
    </submittedName>
</protein>
<dbReference type="InterPro" id="IPR027417">
    <property type="entry name" value="P-loop_NTPase"/>
</dbReference>
<dbReference type="EMBL" id="QBKS01000001">
    <property type="protein sequence ID" value="PTX57481.1"/>
    <property type="molecule type" value="Genomic_DNA"/>
</dbReference>